<dbReference type="InterPro" id="IPR035944">
    <property type="entry name" value="YfbM-like_sf"/>
</dbReference>
<comment type="caution">
    <text evidence="1">The sequence shown here is derived from an EMBL/GenBank/DDBJ whole genome shotgun (WGS) entry which is preliminary data.</text>
</comment>
<evidence type="ECO:0008006" key="3">
    <source>
        <dbReference type="Google" id="ProtNLM"/>
    </source>
</evidence>
<organism evidence="1 2">
    <name type="scientific">Streptomyces fructofermentans</name>
    <dbReference type="NCBI Taxonomy" id="152141"/>
    <lineage>
        <taxon>Bacteria</taxon>
        <taxon>Bacillati</taxon>
        <taxon>Actinomycetota</taxon>
        <taxon>Actinomycetes</taxon>
        <taxon>Kitasatosporales</taxon>
        <taxon>Streptomycetaceae</taxon>
        <taxon>Streptomyces</taxon>
    </lineage>
</organism>
<keyword evidence="2" id="KW-1185">Reference proteome</keyword>
<dbReference type="AlphaFoldDB" id="A0A918KGX7"/>
<sequence length="173" mass="18901">MSVSFFWRRTTAESAASSAPQDLLALVPDWDDQPELWDKRLVTAVEFHCSVMHRVLVECSSGPDSVAGLPVYGGEPRRDTWTSPDGEVEEYTVVTVLAPDAVAAAAEVLGGARYEAWMAADPSRMAALVRELGFSRQWDDDWAREVAGDLADLADFYRAAARAGDAVVKYLSC</sequence>
<reference evidence="1" key="1">
    <citation type="journal article" date="2014" name="Int. J. Syst. Evol. Microbiol.">
        <title>Complete genome sequence of Corynebacterium casei LMG S-19264T (=DSM 44701T), isolated from a smear-ripened cheese.</title>
        <authorList>
            <consortium name="US DOE Joint Genome Institute (JGI-PGF)"/>
            <person name="Walter F."/>
            <person name="Albersmeier A."/>
            <person name="Kalinowski J."/>
            <person name="Ruckert C."/>
        </authorList>
    </citation>
    <scope>NUCLEOTIDE SEQUENCE</scope>
    <source>
        <strain evidence="1">JCM 4956</strain>
    </source>
</reference>
<proteinExistence type="predicted"/>
<evidence type="ECO:0000313" key="2">
    <source>
        <dbReference type="Proteomes" id="UP000645555"/>
    </source>
</evidence>
<gene>
    <name evidence="1" type="ORF">GCM10010515_33760</name>
</gene>
<dbReference type="EMBL" id="BMWD01000010">
    <property type="protein sequence ID" value="GGX63344.1"/>
    <property type="molecule type" value="Genomic_DNA"/>
</dbReference>
<evidence type="ECO:0000313" key="1">
    <source>
        <dbReference type="EMBL" id="GGX63344.1"/>
    </source>
</evidence>
<protein>
    <recommendedName>
        <fullName evidence="3">DUF1877 domain-containing protein</fullName>
    </recommendedName>
</protein>
<name>A0A918KGX7_9ACTN</name>
<dbReference type="Proteomes" id="UP000645555">
    <property type="component" value="Unassembled WGS sequence"/>
</dbReference>
<dbReference type="RefSeq" id="WP_190036319.1">
    <property type="nucleotide sequence ID" value="NZ_BMWD01000010.1"/>
</dbReference>
<accession>A0A918KGX7</accession>
<dbReference type="Gene3D" id="3.40.1760.10">
    <property type="entry name" value="YfbM-like super family"/>
    <property type="match status" value="1"/>
</dbReference>
<reference evidence="1" key="2">
    <citation type="submission" date="2020-09" db="EMBL/GenBank/DDBJ databases">
        <authorList>
            <person name="Sun Q."/>
            <person name="Ohkuma M."/>
        </authorList>
    </citation>
    <scope>NUCLEOTIDE SEQUENCE</scope>
    <source>
        <strain evidence="1">JCM 4956</strain>
    </source>
</reference>